<name>A0A0N0BML9_THEAQ</name>
<dbReference type="InterPro" id="IPR051405">
    <property type="entry name" value="phD/YefM_antitoxin"/>
</dbReference>
<dbReference type="Gene3D" id="3.40.1620.10">
    <property type="entry name" value="YefM-like domain"/>
    <property type="match status" value="1"/>
</dbReference>
<organism evidence="3 5">
    <name type="scientific">Thermus aquaticus</name>
    <dbReference type="NCBI Taxonomy" id="271"/>
    <lineage>
        <taxon>Bacteria</taxon>
        <taxon>Thermotogati</taxon>
        <taxon>Deinococcota</taxon>
        <taxon>Deinococci</taxon>
        <taxon>Thermales</taxon>
        <taxon>Thermaceae</taxon>
        <taxon>Thermus</taxon>
    </lineage>
</organism>
<dbReference type="NCBIfam" id="TIGR01552">
    <property type="entry name" value="phd_fam"/>
    <property type="match status" value="1"/>
</dbReference>
<accession>A0A0N0BML9</accession>
<dbReference type="PANTHER" id="PTHR33713:SF9">
    <property type="entry name" value="ANTITOXIN"/>
    <property type="match status" value="1"/>
</dbReference>
<dbReference type="RefSeq" id="WP_038032046.1">
    <property type="nucleotide sequence ID" value="NZ_LHCI01000072.1"/>
</dbReference>
<evidence type="ECO:0000256" key="2">
    <source>
        <dbReference type="RuleBase" id="RU362080"/>
    </source>
</evidence>
<evidence type="ECO:0000313" key="3">
    <source>
        <dbReference type="EMBL" id="KOX91200.1"/>
    </source>
</evidence>
<dbReference type="InterPro" id="IPR006442">
    <property type="entry name" value="Antitoxin_Phd/YefM"/>
</dbReference>
<gene>
    <name evidence="4" type="ORF">BVI061214_00052</name>
    <name evidence="3" type="ORF">BVI061214_00090</name>
</gene>
<sequence length="88" mass="10160">MDKTWQLQEAKARFSELVEEALRSGPQVVTRRGKRAVVVLSWEAYARLAGRETRLLEALRPQEPLPNEEVEALFPPEREGIAYRKVEL</sequence>
<proteinExistence type="inferred from homology"/>
<dbReference type="EMBL" id="LHCI01000072">
    <property type="protein sequence ID" value="KOX91231.1"/>
    <property type="molecule type" value="Genomic_DNA"/>
</dbReference>
<evidence type="ECO:0000313" key="4">
    <source>
        <dbReference type="EMBL" id="KOX91231.1"/>
    </source>
</evidence>
<dbReference type="InterPro" id="IPR036165">
    <property type="entry name" value="YefM-like_sf"/>
</dbReference>
<evidence type="ECO:0000313" key="5">
    <source>
        <dbReference type="Proteomes" id="UP000037685"/>
    </source>
</evidence>
<evidence type="ECO:0000256" key="1">
    <source>
        <dbReference type="ARBA" id="ARBA00009981"/>
    </source>
</evidence>
<comment type="similarity">
    <text evidence="1 2">Belongs to the phD/YefM antitoxin family.</text>
</comment>
<dbReference type="SUPFAM" id="SSF143120">
    <property type="entry name" value="YefM-like"/>
    <property type="match status" value="1"/>
</dbReference>
<dbReference type="EMBL" id="LHCI01000097">
    <property type="protein sequence ID" value="KOX91200.1"/>
    <property type="molecule type" value="Genomic_DNA"/>
</dbReference>
<reference evidence="3 5" key="1">
    <citation type="submission" date="2015-07" db="EMBL/GenBank/DDBJ databases">
        <authorList>
            <person name="Noorani M."/>
        </authorList>
    </citation>
    <scope>NUCLEOTIDE SEQUENCE [LARGE SCALE GENOMIC DNA]</scope>
    <source>
        <strain evidence="5">ATCC 25104 / DSM 625 / JCM 10724 / NBRC 103206 / NCIMB 11243 / YT-1</strain>
        <strain evidence="3">YT-1</strain>
    </source>
</reference>
<dbReference type="PANTHER" id="PTHR33713">
    <property type="entry name" value="ANTITOXIN YAFN-RELATED"/>
    <property type="match status" value="1"/>
</dbReference>
<comment type="caution">
    <text evidence="3">The sequence shown here is derived from an EMBL/GenBank/DDBJ whole genome shotgun (WGS) entry which is preliminary data.</text>
</comment>
<dbReference type="Proteomes" id="UP000037685">
    <property type="component" value="Unassembled WGS sequence"/>
</dbReference>
<dbReference type="Pfam" id="PF02604">
    <property type="entry name" value="PhdYeFM_antitox"/>
    <property type="match status" value="1"/>
</dbReference>
<protein>
    <recommendedName>
        <fullName evidence="2">Antitoxin</fullName>
    </recommendedName>
</protein>
<comment type="function">
    <text evidence="2">Antitoxin component of a type II toxin-antitoxin (TA) system.</text>
</comment>
<dbReference type="PATRIC" id="fig|271.14.peg.106"/>
<dbReference type="AlphaFoldDB" id="A0A0N0BML9"/>